<reference evidence="2 3" key="1">
    <citation type="submission" date="2015-04" db="EMBL/GenBank/DDBJ databases">
        <title>Complete genome sequence of Schizopora paradoxa KUC8140, a cosmopolitan wood degrader in East Asia.</title>
        <authorList>
            <consortium name="DOE Joint Genome Institute"/>
            <person name="Min B."/>
            <person name="Park H."/>
            <person name="Jang Y."/>
            <person name="Kim J.-J."/>
            <person name="Kim K.H."/>
            <person name="Pangilinan J."/>
            <person name="Lipzen A."/>
            <person name="Riley R."/>
            <person name="Grigoriev I.V."/>
            <person name="Spatafora J.W."/>
            <person name="Choi I.-G."/>
        </authorList>
    </citation>
    <scope>NUCLEOTIDE SEQUENCE [LARGE SCALE GENOMIC DNA]</scope>
    <source>
        <strain evidence="2 3">KUC8140</strain>
    </source>
</reference>
<evidence type="ECO:0000313" key="2">
    <source>
        <dbReference type="EMBL" id="KLO18450.1"/>
    </source>
</evidence>
<dbReference type="AlphaFoldDB" id="A0A0H2S2B4"/>
<dbReference type="EMBL" id="KQ085894">
    <property type="protein sequence ID" value="KLO18450.1"/>
    <property type="molecule type" value="Genomic_DNA"/>
</dbReference>
<protein>
    <submittedName>
        <fullName evidence="2">Uncharacterized protein</fullName>
    </submittedName>
</protein>
<feature type="region of interest" description="Disordered" evidence="1">
    <location>
        <begin position="1"/>
        <end position="35"/>
    </location>
</feature>
<sequence length="109" mass="11971">MDSTNNLYTDLSRTNSSTSVDTNATAPNLPGPGRNVGNLYAGLGGRLETVLNSYAARFGRRQPEAAQDGGRQCLRRNRDDFFVWRRSHDPPKRANGLRELTPSIHGIAS</sequence>
<accession>A0A0H2S2B4</accession>
<proteinExistence type="predicted"/>
<gene>
    <name evidence="2" type="ORF">SCHPADRAFT_886161</name>
</gene>
<feature type="region of interest" description="Disordered" evidence="1">
    <location>
        <begin position="86"/>
        <end position="109"/>
    </location>
</feature>
<feature type="compositionally biased region" description="Polar residues" evidence="1">
    <location>
        <begin position="1"/>
        <end position="26"/>
    </location>
</feature>
<name>A0A0H2S2B4_9AGAM</name>
<evidence type="ECO:0000256" key="1">
    <source>
        <dbReference type="SAM" id="MobiDB-lite"/>
    </source>
</evidence>
<dbReference type="InParanoid" id="A0A0H2S2B4"/>
<keyword evidence="3" id="KW-1185">Reference proteome</keyword>
<organism evidence="2 3">
    <name type="scientific">Schizopora paradoxa</name>
    <dbReference type="NCBI Taxonomy" id="27342"/>
    <lineage>
        <taxon>Eukaryota</taxon>
        <taxon>Fungi</taxon>
        <taxon>Dikarya</taxon>
        <taxon>Basidiomycota</taxon>
        <taxon>Agaricomycotina</taxon>
        <taxon>Agaricomycetes</taxon>
        <taxon>Hymenochaetales</taxon>
        <taxon>Schizoporaceae</taxon>
        <taxon>Schizopora</taxon>
    </lineage>
</organism>
<dbReference type="OrthoDB" id="3316733at2759"/>
<dbReference type="Proteomes" id="UP000053477">
    <property type="component" value="Unassembled WGS sequence"/>
</dbReference>
<evidence type="ECO:0000313" key="3">
    <source>
        <dbReference type="Proteomes" id="UP000053477"/>
    </source>
</evidence>